<accession>A0AAN9QGS0</accession>
<name>A0AAN9QGS0_CANGL</name>
<proteinExistence type="predicted"/>
<sequence length="124" mass="13697">MDMQILVIDIGYSIFQRLFSRPGLISDGFAVVLGAIMPFLLDSLAIFTSTTGKSVSETENLLTSMLSLRLDSGLAKHLKCQLKQMSFNLKRYIKHKKITTDYGSPMLEIALEKASACSLPTSSF</sequence>
<evidence type="ECO:0000313" key="2">
    <source>
        <dbReference type="Proteomes" id="UP001367508"/>
    </source>
</evidence>
<dbReference type="Proteomes" id="UP001367508">
    <property type="component" value="Unassembled WGS sequence"/>
</dbReference>
<dbReference type="AlphaFoldDB" id="A0AAN9QGS0"/>
<keyword evidence="2" id="KW-1185">Reference proteome</keyword>
<organism evidence="1 2">
    <name type="scientific">Canavalia gladiata</name>
    <name type="common">Sword bean</name>
    <name type="synonym">Dolichos gladiatus</name>
    <dbReference type="NCBI Taxonomy" id="3824"/>
    <lineage>
        <taxon>Eukaryota</taxon>
        <taxon>Viridiplantae</taxon>
        <taxon>Streptophyta</taxon>
        <taxon>Embryophyta</taxon>
        <taxon>Tracheophyta</taxon>
        <taxon>Spermatophyta</taxon>
        <taxon>Magnoliopsida</taxon>
        <taxon>eudicotyledons</taxon>
        <taxon>Gunneridae</taxon>
        <taxon>Pentapetalae</taxon>
        <taxon>rosids</taxon>
        <taxon>fabids</taxon>
        <taxon>Fabales</taxon>
        <taxon>Fabaceae</taxon>
        <taxon>Papilionoideae</taxon>
        <taxon>50 kb inversion clade</taxon>
        <taxon>NPAAA clade</taxon>
        <taxon>indigoferoid/millettioid clade</taxon>
        <taxon>Phaseoleae</taxon>
        <taxon>Canavalia</taxon>
    </lineage>
</organism>
<comment type="caution">
    <text evidence="1">The sequence shown here is derived from an EMBL/GenBank/DDBJ whole genome shotgun (WGS) entry which is preliminary data.</text>
</comment>
<evidence type="ECO:0000313" key="1">
    <source>
        <dbReference type="EMBL" id="KAK7337040.1"/>
    </source>
</evidence>
<dbReference type="EMBL" id="JAYMYQ010000004">
    <property type="protein sequence ID" value="KAK7337040.1"/>
    <property type="molecule type" value="Genomic_DNA"/>
</dbReference>
<protein>
    <submittedName>
        <fullName evidence="1">Uncharacterized protein</fullName>
    </submittedName>
</protein>
<reference evidence="1 2" key="1">
    <citation type="submission" date="2024-01" db="EMBL/GenBank/DDBJ databases">
        <title>The genomes of 5 underutilized Papilionoideae crops provide insights into root nodulation and disease resistanc.</title>
        <authorList>
            <person name="Jiang F."/>
        </authorList>
    </citation>
    <scope>NUCLEOTIDE SEQUENCE [LARGE SCALE GENOMIC DNA]</scope>
    <source>
        <strain evidence="1">LVBAO_FW01</strain>
        <tissue evidence="1">Leaves</tissue>
    </source>
</reference>
<gene>
    <name evidence="1" type="ORF">VNO77_17598</name>
</gene>